<dbReference type="InterPro" id="IPR008969">
    <property type="entry name" value="CarboxyPept-like_regulatory"/>
</dbReference>
<reference evidence="6" key="1">
    <citation type="journal article" date="2014" name="Int. J. Syst. Evol. Microbiol.">
        <title>Complete genome sequence of Corynebacterium casei LMG S-19264T (=DSM 44701T), isolated from a smear-ripened cheese.</title>
        <authorList>
            <consortium name="US DOE Joint Genome Institute (JGI-PGF)"/>
            <person name="Walter F."/>
            <person name="Albersmeier A."/>
            <person name="Kalinowski J."/>
            <person name="Ruckert C."/>
        </authorList>
    </citation>
    <scope>NUCLEOTIDE SEQUENCE</scope>
    <source>
        <strain evidence="6">CGMCC 1.15958</strain>
    </source>
</reference>
<dbReference type="InterPro" id="IPR041700">
    <property type="entry name" value="OMP_b-brl_3"/>
</dbReference>
<dbReference type="Proteomes" id="UP000609064">
    <property type="component" value="Unassembled WGS sequence"/>
</dbReference>
<dbReference type="InterPro" id="IPR036942">
    <property type="entry name" value="Beta-barrel_TonB_sf"/>
</dbReference>
<keyword evidence="2" id="KW-0472">Membrane</keyword>
<dbReference type="Gene3D" id="2.170.130.10">
    <property type="entry name" value="TonB-dependent receptor, plug domain"/>
    <property type="match status" value="1"/>
</dbReference>
<reference evidence="6" key="2">
    <citation type="submission" date="2020-09" db="EMBL/GenBank/DDBJ databases">
        <authorList>
            <person name="Sun Q."/>
            <person name="Zhou Y."/>
        </authorList>
    </citation>
    <scope>NUCLEOTIDE SEQUENCE</scope>
    <source>
        <strain evidence="6">CGMCC 1.15958</strain>
    </source>
</reference>
<feature type="signal peptide" evidence="4">
    <location>
        <begin position="1"/>
        <end position="24"/>
    </location>
</feature>
<dbReference type="SUPFAM" id="SSF56935">
    <property type="entry name" value="Porins"/>
    <property type="match status" value="1"/>
</dbReference>
<evidence type="ECO:0000256" key="4">
    <source>
        <dbReference type="SAM" id="SignalP"/>
    </source>
</evidence>
<dbReference type="SUPFAM" id="SSF49464">
    <property type="entry name" value="Carboxypeptidase regulatory domain-like"/>
    <property type="match status" value="1"/>
</dbReference>
<proteinExistence type="predicted"/>
<evidence type="ECO:0000256" key="1">
    <source>
        <dbReference type="ARBA" id="ARBA00004442"/>
    </source>
</evidence>
<keyword evidence="7" id="KW-1185">Reference proteome</keyword>
<comment type="subcellular location">
    <subcellularLocation>
        <location evidence="1">Cell outer membrane</location>
    </subcellularLocation>
</comment>
<evidence type="ECO:0000256" key="2">
    <source>
        <dbReference type="ARBA" id="ARBA00023136"/>
    </source>
</evidence>
<keyword evidence="3" id="KW-0998">Cell outer membrane</keyword>
<evidence type="ECO:0000259" key="5">
    <source>
        <dbReference type="Pfam" id="PF14905"/>
    </source>
</evidence>
<protein>
    <submittedName>
        <fullName evidence="6">TonB-dependent receptor</fullName>
    </submittedName>
</protein>
<dbReference type="AlphaFoldDB" id="A0A917DWY9"/>
<dbReference type="Pfam" id="PF13715">
    <property type="entry name" value="CarbopepD_reg_2"/>
    <property type="match status" value="1"/>
</dbReference>
<dbReference type="InterPro" id="IPR037066">
    <property type="entry name" value="Plug_dom_sf"/>
</dbReference>
<keyword evidence="6" id="KW-0675">Receptor</keyword>
<dbReference type="Pfam" id="PF14905">
    <property type="entry name" value="OMP_b-brl_3"/>
    <property type="match status" value="1"/>
</dbReference>
<evidence type="ECO:0000313" key="7">
    <source>
        <dbReference type="Proteomes" id="UP000609064"/>
    </source>
</evidence>
<name>A0A917DWY9_9BACT</name>
<organism evidence="6 7">
    <name type="scientific">Emticicia aquatilis</name>
    <dbReference type="NCBI Taxonomy" id="1537369"/>
    <lineage>
        <taxon>Bacteria</taxon>
        <taxon>Pseudomonadati</taxon>
        <taxon>Bacteroidota</taxon>
        <taxon>Cytophagia</taxon>
        <taxon>Cytophagales</taxon>
        <taxon>Leadbetterellaceae</taxon>
        <taxon>Emticicia</taxon>
    </lineage>
</organism>
<accession>A0A917DWY9</accession>
<keyword evidence="4" id="KW-0732">Signal</keyword>
<dbReference type="RefSeq" id="WP_188769320.1">
    <property type="nucleotide sequence ID" value="NZ_BMKK01000011.1"/>
</dbReference>
<dbReference type="PANTHER" id="PTHR40980:SF4">
    <property type="entry name" value="TONB-DEPENDENT RECEPTOR-LIKE BETA-BARREL DOMAIN-CONTAINING PROTEIN"/>
    <property type="match status" value="1"/>
</dbReference>
<dbReference type="GO" id="GO:0009279">
    <property type="term" value="C:cell outer membrane"/>
    <property type="evidence" value="ECO:0007669"/>
    <property type="project" value="UniProtKB-SubCell"/>
</dbReference>
<sequence>MKKYILHLSIISLSFLSWKVAAQANYINVSGVVKEKKNSQAIPFATVSLYFSKDSTLSKGTIADADGKFEFSNIPTEKYYITAQSIGFRKLTLSLPDDKVSIFIPFDLDDDATLLNEVKVVGNKAIIEKKFDRIVFNVENSPLASGSNVLEALGRTPGVIVNQDDKIKLKGRSDILIMVDNKPVQLSGEGLSSFLKGMASEGIVSIEVINSSAKYDASVSGVLNIKTKKGQANGFNGNSAISYGRSPLEKVSGNFNMYYKVGKWNFLTYYSRQDSRSRFNSSSERRFVNGDKRSFQDVSQARDSHTQPNDIRLGVDYNIHKNHVIGVLFDANINTPTSNRNFLINFKNQLGTIDSTQSTLASTNDKTNFKNFNFNYKGKLDSLGKSINIDVDYATDDYNSLRNFDANLLKQGAFVRNIEKIRTNANYATEIKSFKADYTHPLNNKTTLETGFKISDVAIKNMMIFEDNIDTRWIKNNQFSDRTNYQEGIKAAYLSATSSLKDYQIRLGLRVENTSSEIKSLDKNTAVNRNYTNWFPSFAIERSLKNDNSIAFRAKRNISRPSYSDLNPFIFYQNKYNYFQGNPYLLPNITSSVELEFSLGGNLITTLYFNHSKNSLYESFEQNNQTLTTRNFYANIDKVQTFGVSVSYNKQFFKWWNFQTEMYVDKSQFSDSNLWGTGFKTEGQSSYIGIQQSFTLPNNFRINTGGFFISPQKYVVGYQQSNYSTDISVIKTFFEKRCTAKLALNDIFWTQRFNSTTDISNQYEKFRSFRDTRVVRLTFSYKFKSKTDVKQRSRDVGSSSEQDRIKHN</sequence>
<feature type="domain" description="Outer membrane protein beta-barrel" evidence="5">
    <location>
        <begin position="379"/>
        <end position="781"/>
    </location>
</feature>
<dbReference type="Gene3D" id="2.40.170.20">
    <property type="entry name" value="TonB-dependent receptor, beta-barrel domain"/>
    <property type="match status" value="1"/>
</dbReference>
<comment type="caution">
    <text evidence="6">The sequence shown here is derived from an EMBL/GenBank/DDBJ whole genome shotgun (WGS) entry which is preliminary data.</text>
</comment>
<gene>
    <name evidence="6" type="ORF">GCM10011514_43220</name>
</gene>
<evidence type="ECO:0000256" key="3">
    <source>
        <dbReference type="ARBA" id="ARBA00023237"/>
    </source>
</evidence>
<dbReference type="Gene3D" id="2.60.40.1120">
    <property type="entry name" value="Carboxypeptidase-like, regulatory domain"/>
    <property type="match status" value="1"/>
</dbReference>
<evidence type="ECO:0000313" key="6">
    <source>
        <dbReference type="EMBL" id="GGD74530.1"/>
    </source>
</evidence>
<dbReference type="PANTHER" id="PTHR40980">
    <property type="entry name" value="PLUG DOMAIN-CONTAINING PROTEIN"/>
    <property type="match status" value="1"/>
</dbReference>
<feature type="chain" id="PRO_5037747711" evidence="4">
    <location>
        <begin position="25"/>
        <end position="808"/>
    </location>
</feature>
<dbReference type="EMBL" id="BMKK01000011">
    <property type="protein sequence ID" value="GGD74530.1"/>
    <property type="molecule type" value="Genomic_DNA"/>
</dbReference>